<reference evidence="1 2" key="1">
    <citation type="journal article" date="2019" name="Int. J. Syst. Evol. Microbiol.">
        <title>The Global Catalogue of Microorganisms (GCM) 10K type strain sequencing project: providing services to taxonomists for standard genome sequencing and annotation.</title>
        <authorList>
            <consortium name="The Broad Institute Genomics Platform"/>
            <consortium name="The Broad Institute Genome Sequencing Center for Infectious Disease"/>
            <person name="Wu L."/>
            <person name="Ma J."/>
        </authorList>
    </citation>
    <scope>NUCLEOTIDE SEQUENCE [LARGE SCALE GENOMIC DNA]</scope>
    <source>
        <strain evidence="1 2">JCM 16331</strain>
    </source>
</reference>
<dbReference type="OrthoDB" id="384147at2157"/>
<proteinExistence type="predicted"/>
<comment type="caution">
    <text evidence="1">The sequence shown here is derived from an EMBL/GenBank/DDBJ whole genome shotgun (WGS) entry which is preliminary data.</text>
</comment>
<sequence length="178" mass="19816">MTNTNLDDMTLAELHSRKNDLGDDDYGIGTDHIDAELEERAEKRSKTAELVDMKIQLKLAEDAGLEDDPAVADLREHVAELDAHLYADPRSELAEKAGVDEARLADLSDDEIEKAQTHVEAINMFATSEGDWAEDTVNDHRADLEALLDEHDVAMAELSAVPEYQHQDTVVNFSEDDE</sequence>
<gene>
    <name evidence="1" type="ORF">GCM10009021_31770</name>
</gene>
<evidence type="ECO:0000313" key="2">
    <source>
        <dbReference type="Proteomes" id="UP000608850"/>
    </source>
</evidence>
<evidence type="ECO:0000313" key="1">
    <source>
        <dbReference type="EMBL" id="GGN26922.1"/>
    </source>
</evidence>
<organism evidence="1 2">
    <name type="scientific">Halarchaeum nitratireducens</name>
    <dbReference type="NCBI Taxonomy" id="489913"/>
    <lineage>
        <taxon>Archaea</taxon>
        <taxon>Methanobacteriati</taxon>
        <taxon>Methanobacteriota</taxon>
        <taxon>Stenosarchaea group</taxon>
        <taxon>Halobacteria</taxon>
        <taxon>Halobacteriales</taxon>
        <taxon>Halobacteriaceae</taxon>
    </lineage>
</organism>
<dbReference type="EMBL" id="BMOQ01000015">
    <property type="protein sequence ID" value="GGN26922.1"/>
    <property type="molecule type" value="Genomic_DNA"/>
</dbReference>
<dbReference type="Proteomes" id="UP000608850">
    <property type="component" value="Unassembled WGS sequence"/>
</dbReference>
<dbReference type="RefSeq" id="WP_188880193.1">
    <property type="nucleotide sequence ID" value="NZ_BMOQ01000015.1"/>
</dbReference>
<name>A0A830GF60_9EURY</name>
<accession>A0A830GF60</accession>
<keyword evidence="2" id="KW-1185">Reference proteome</keyword>
<protein>
    <submittedName>
        <fullName evidence="1">Uncharacterized protein</fullName>
    </submittedName>
</protein>
<dbReference type="AlphaFoldDB" id="A0A830GF60"/>